<dbReference type="OrthoDB" id="7264945at2"/>
<comment type="caution">
    <text evidence="1">The sequence shown here is derived from an EMBL/GenBank/DDBJ whole genome shotgun (WGS) entry which is preliminary data.</text>
</comment>
<name>A0A2T0VJ21_9MICO</name>
<proteinExistence type="predicted"/>
<dbReference type="EMBL" id="PVTL01000001">
    <property type="protein sequence ID" value="PRY70085.1"/>
    <property type="molecule type" value="Genomic_DNA"/>
</dbReference>
<evidence type="ECO:0000313" key="2">
    <source>
        <dbReference type="Proteomes" id="UP000237983"/>
    </source>
</evidence>
<keyword evidence="2" id="KW-1185">Reference proteome</keyword>
<accession>A0A2T0VJ21</accession>
<dbReference type="RefSeq" id="WP_146134286.1">
    <property type="nucleotide sequence ID" value="NZ_PVTL01000001.1"/>
</dbReference>
<gene>
    <name evidence="1" type="ORF">B0I08_101210</name>
</gene>
<dbReference type="Proteomes" id="UP000237983">
    <property type="component" value="Unassembled WGS sequence"/>
</dbReference>
<protein>
    <submittedName>
        <fullName evidence="1">Uncharacterized protein</fullName>
    </submittedName>
</protein>
<organism evidence="1 2">
    <name type="scientific">Glaciihabitans tibetensis</name>
    <dbReference type="NCBI Taxonomy" id="1266600"/>
    <lineage>
        <taxon>Bacteria</taxon>
        <taxon>Bacillati</taxon>
        <taxon>Actinomycetota</taxon>
        <taxon>Actinomycetes</taxon>
        <taxon>Micrococcales</taxon>
        <taxon>Microbacteriaceae</taxon>
        <taxon>Glaciihabitans</taxon>
    </lineage>
</organism>
<reference evidence="1 2" key="1">
    <citation type="submission" date="2018-03" db="EMBL/GenBank/DDBJ databases">
        <title>Genomic Encyclopedia of Type Strains, Phase III (KMG-III): the genomes of soil and plant-associated and newly described type strains.</title>
        <authorList>
            <person name="Whitman W."/>
        </authorList>
    </citation>
    <scope>NUCLEOTIDE SEQUENCE [LARGE SCALE GENOMIC DNA]</scope>
    <source>
        <strain evidence="1 2">CGMCC 1.12484</strain>
    </source>
</reference>
<dbReference type="AlphaFoldDB" id="A0A2T0VJ21"/>
<evidence type="ECO:0000313" key="1">
    <source>
        <dbReference type="EMBL" id="PRY70085.1"/>
    </source>
</evidence>
<sequence length="223" mass="23886">MQGVNTEQLLPVLSPGRHRNPRRGACFMEYASYLAGLRWSDHPACTHPSVAALARLVNDVTSDEARSRLTGLIPSVVGLVGNDPRVPLVVSALAASTALPISNEVRQRALAAGLLRCERLLAGYTGEVTDRTRLAVRAALNTAPTAEAWARAFEGDESVFRPRPIAVSDEAMLRASVIGIAEACVVDPDDRLVKLLTKVIAETSEILRPQPTAAPAPRALQLK</sequence>